<gene>
    <name evidence="2" type="ORF">DDE23_18740</name>
</gene>
<reference evidence="2 3" key="1">
    <citation type="journal article" date="2011" name="Syst. Appl. Microbiol.">
        <title>Defluviimonas denitrificans gen. nov., sp. nov., and Pararhodobacter aggregans gen. nov., sp. nov., non-phototrophic Rhodobacteraceae from the biofilter of a marine aquaculture.</title>
        <authorList>
            <person name="Foesel B.U."/>
            <person name="Drake H.L."/>
            <person name="Schramm A."/>
        </authorList>
    </citation>
    <scope>NUCLEOTIDE SEQUENCE [LARGE SCALE GENOMIC DNA]</scope>
    <source>
        <strain evidence="2 3">D1-19</strain>
    </source>
</reference>
<feature type="signal peptide" evidence="1">
    <location>
        <begin position="1"/>
        <end position="21"/>
    </location>
</feature>
<evidence type="ECO:0000256" key="1">
    <source>
        <dbReference type="SAM" id="SignalP"/>
    </source>
</evidence>
<accession>A0A2T7UMJ6</accession>
<organism evidence="2 3">
    <name type="scientific">Pararhodobacter aggregans</name>
    <dbReference type="NCBI Taxonomy" id="404875"/>
    <lineage>
        <taxon>Bacteria</taxon>
        <taxon>Pseudomonadati</taxon>
        <taxon>Pseudomonadota</taxon>
        <taxon>Alphaproteobacteria</taxon>
        <taxon>Rhodobacterales</taxon>
        <taxon>Paracoccaceae</taxon>
        <taxon>Pararhodobacter</taxon>
    </lineage>
</organism>
<evidence type="ECO:0000313" key="2">
    <source>
        <dbReference type="EMBL" id="PVE45858.1"/>
    </source>
</evidence>
<proteinExistence type="predicted"/>
<dbReference type="EMBL" id="QDDR01000011">
    <property type="protein sequence ID" value="PVE45858.1"/>
    <property type="molecule type" value="Genomic_DNA"/>
</dbReference>
<keyword evidence="3" id="KW-1185">Reference proteome</keyword>
<comment type="caution">
    <text evidence="2">The sequence shown here is derived from an EMBL/GenBank/DDBJ whole genome shotgun (WGS) entry which is preliminary data.</text>
</comment>
<dbReference type="Proteomes" id="UP000244810">
    <property type="component" value="Unassembled WGS sequence"/>
</dbReference>
<keyword evidence="1" id="KW-0732">Signal</keyword>
<feature type="chain" id="PRO_5015649102" evidence="1">
    <location>
        <begin position="22"/>
        <end position="128"/>
    </location>
</feature>
<dbReference type="AlphaFoldDB" id="A0A2T7UMJ6"/>
<name>A0A2T7UMJ6_9RHOB</name>
<sequence>MRSALVCAMTFALGASTSALAQELVALSGDQDAAIHSVVSSRLREPESAQFRDVIAATDPSLEGMIWVCGMVAGRNGFGGISDFAPFMGSLVTENSGQEQFVLISLAGQQPDEQERVLNTCLARMPRR</sequence>
<evidence type="ECO:0000313" key="3">
    <source>
        <dbReference type="Proteomes" id="UP000244810"/>
    </source>
</evidence>
<protein>
    <submittedName>
        <fullName evidence="2">Uncharacterized protein</fullName>
    </submittedName>
</protein>